<dbReference type="STRING" id="1344416.A0A139AET1"/>
<name>A0A139AET1_GONPJ</name>
<keyword evidence="1" id="KW-0904">Protein phosphatase</keyword>
<evidence type="ECO:0000259" key="2">
    <source>
        <dbReference type="PROSITE" id="PS51746"/>
    </source>
</evidence>
<dbReference type="GO" id="GO:0004722">
    <property type="term" value="F:protein serine/threonine phosphatase activity"/>
    <property type="evidence" value="ECO:0007669"/>
    <property type="project" value="UniProtKB-EC"/>
</dbReference>
<feature type="domain" description="PPM-type phosphatase" evidence="2">
    <location>
        <begin position="1"/>
        <end position="256"/>
    </location>
</feature>
<dbReference type="SMART" id="SM00332">
    <property type="entry name" value="PP2Cc"/>
    <property type="match status" value="1"/>
</dbReference>
<dbReference type="EMBL" id="KQ965763">
    <property type="protein sequence ID" value="KXS15311.1"/>
    <property type="molecule type" value="Genomic_DNA"/>
</dbReference>
<dbReference type="PROSITE" id="PS51746">
    <property type="entry name" value="PPM_2"/>
    <property type="match status" value="1"/>
</dbReference>
<proteinExistence type="inferred from homology"/>
<keyword evidence="4" id="KW-1185">Reference proteome</keyword>
<evidence type="ECO:0000256" key="1">
    <source>
        <dbReference type="RuleBase" id="RU366020"/>
    </source>
</evidence>
<dbReference type="EC" id="3.1.3.16" evidence="1"/>
<dbReference type="Pfam" id="PF07228">
    <property type="entry name" value="SpoIIE"/>
    <property type="match status" value="1"/>
</dbReference>
<keyword evidence="1" id="KW-0479">Metal-binding</keyword>
<dbReference type="InterPro" id="IPR036457">
    <property type="entry name" value="PPM-type-like_dom_sf"/>
</dbReference>
<comment type="similarity">
    <text evidence="1">Belongs to the PP2C family.</text>
</comment>
<gene>
    <name evidence="3" type="ORF">M427DRAFT_56927</name>
</gene>
<comment type="cofactor">
    <cofactor evidence="1">
        <name>Mg(2+)</name>
        <dbReference type="ChEBI" id="CHEBI:18420"/>
    </cofactor>
</comment>
<dbReference type="Proteomes" id="UP000070544">
    <property type="component" value="Unassembled WGS sequence"/>
</dbReference>
<keyword evidence="1" id="KW-0378">Hydrolase</keyword>
<comment type="catalytic activity">
    <reaction evidence="1">
        <text>O-phospho-L-threonyl-[protein] + H2O = L-threonyl-[protein] + phosphate</text>
        <dbReference type="Rhea" id="RHEA:47004"/>
        <dbReference type="Rhea" id="RHEA-COMP:11060"/>
        <dbReference type="Rhea" id="RHEA-COMP:11605"/>
        <dbReference type="ChEBI" id="CHEBI:15377"/>
        <dbReference type="ChEBI" id="CHEBI:30013"/>
        <dbReference type="ChEBI" id="CHEBI:43474"/>
        <dbReference type="ChEBI" id="CHEBI:61977"/>
        <dbReference type="EC" id="3.1.3.16"/>
    </reaction>
</comment>
<accession>A0A139AET1</accession>
<protein>
    <recommendedName>
        <fullName evidence="1">Protein phosphatase</fullName>
        <ecNumber evidence="1">3.1.3.16</ecNumber>
    </recommendedName>
</protein>
<dbReference type="OMA" id="DSWFVSS"/>
<dbReference type="InterPro" id="IPR001932">
    <property type="entry name" value="PPM-type_phosphatase-like_dom"/>
</dbReference>
<keyword evidence="1" id="KW-0460">Magnesium</keyword>
<evidence type="ECO:0000313" key="4">
    <source>
        <dbReference type="Proteomes" id="UP000070544"/>
    </source>
</evidence>
<dbReference type="PANTHER" id="PTHR12320:SF84">
    <property type="entry name" value="PROTEIN PHOSPHATASE"/>
    <property type="match status" value="1"/>
</dbReference>
<comment type="cofactor">
    <cofactor evidence="1">
        <name>Mn(2+)</name>
        <dbReference type="ChEBI" id="CHEBI:29035"/>
    </cofactor>
</comment>
<sequence>MEAEYLSVGVGEDAYFKRDDALGVADGVGGWGRVQGSNAAMYSRKLMHYAAVEIGRYDEIHDQHDMDAFKAVDPKEVLKRAYDDLNGDKEKENILGSTTALIALLRTDRLRIANLGDCGLIVLRDQDIYFRTEEQQHSFNFPYQLGTGSRDVPDDAEKCDIDVQEGDIVVVGSDGLFDNLFDDDIVEIVRSCTDDVGIRPVDADPQEIADALVERTRQIQEDPSSVTTPFQVKAVDEGLYHEGGKQDDTTCVVGIVKLDQDSPDRR</sequence>
<dbReference type="AlphaFoldDB" id="A0A139AET1"/>
<organism evidence="3 4">
    <name type="scientific">Gonapodya prolifera (strain JEL478)</name>
    <name type="common">Monoblepharis prolifera</name>
    <dbReference type="NCBI Taxonomy" id="1344416"/>
    <lineage>
        <taxon>Eukaryota</taxon>
        <taxon>Fungi</taxon>
        <taxon>Fungi incertae sedis</taxon>
        <taxon>Chytridiomycota</taxon>
        <taxon>Chytridiomycota incertae sedis</taxon>
        <taxon>Monoblepharidomycetes</taxon>
        <taxon>Monoblepharidales</taxon>
        <taxon>Gonapodyaceae</taxon>
        <taxon>Gonapodya</taxon>
    </lineage>
</organism>
<dbReference type="GO" id="GO:0046872">
    <property type="term" value="F:metal ion binding"/>
    <property type="evidence" value="ECO:0007669"/>
    <property type="project" value="UniProtKB-UniRule"/>
</dbReference>
<dbReference type="SUPFAM" id="SSF81606">
    <property type="entry name" value="PP2C-like"/>
    <property type="match status" value="1"/>
</dbReference>
<dbReference type="Gene3D" id="3.60.40.10">
    <property type="entry name" value="PPM-type phosphatase domain"/>
    <property type="match status" value="1"/>
</dbReference>
<reference evidence="3 4" key="1">
    <citation type="journal article" date="2015" name="Genome Biol. Evol.">
        <title>Phylogenomic analyses indicate that early fungi evolved digesting cell walls of algal ancestors of land plants.</title>
        <authorList>
            <person name="Chang Y."/>
            <person name="Wang S."/>
            <person name="Sekimoto S."/>
            <person name="Aerts A.L."/>
            <person name="Choi C."/>
            <person name="Clum A."/>
            <person name="LaButti K.M."/>
            <person name="Lindquist E.A."/>
            <person name="Yee Ngan C."/>
            <person name="Ohm R.A."/>
            <person name="Salamov A.A."/>
            <person name="Grigoriev I.V."/>
            <person name="Spatafora J.W."/>
            <person name="Berbee M.L."/>
        </authorList>
    </citation>
    <scope>NUCLEOTIDE SEQUENCE [LARGE SCALE GENOMIC DNA]</scope>
    <source>
        <strain evidence="3 4">JEL478</strain>
    </source>
</reference>
<evidence type="ECO:0000313" key="3">
    <source>
        <dbReference type="EMBL" id="KXS15311.1"/>
    </source>
</evidence>
<dbReference type="PANTHER" id="PTHR12320">
    <property type="entry name" value="PROTEIN PHOSPHATASE 2C"/>
    <property type="match status" value="1"/>
</dbReference>
<dbReference type="SMART" id="SM00331">
    <property type="entry name" value="PP2C_SIG"/>
    <property type="match status" value="1"/>
</dbReference>
<keyword evidence="1" id="KW-0464">Manganese</keyword>
<dbReference type="OrthoDB" id="60843at2759"/>
<comment type="catalytic activity">
    <reaction evidence="1">
        <text>O-phospho-L-seryl-[protein] + H2O = L-seryl-[protein] + phosphate</text>
        <dbReference type="Rhea" id="RHEA:20629"/>
        <dbReference type="Rhea" id="RHEA-COMP:9863"/>
        <dbReference type="Rhea" id="RHEA-COMP:11604"/>
        <dbReference type="ChEBI" id="CHEBI:15377"/>
        <dbReference type="ChEBI" id="CHEBI:29999"/>
        <dbReference type="ChEBI" id="CHEBI:43474"/>
        <dbReference type="ChEBI" id="CHEBI:83421"/>
        <dbReference type="EC" id="3.1.3.16"/>
    </reaction>
</comment>
<dbReference type="InterPro" id="IPR039123">
    <property type="entry name" value="PPTC7"/>
</dbReference>